<dbReference type="EMBL" id="REGN01000888">
    <property type="protein sequence ID" value="RNA38335.1"/>
    <property type="molecule type" value="Genomic_DNA"/>
</dbReference>
<name>A0A3M7SRL7_BRAPC</name>
<evidence type="ECO:0000313" key="1">
    <source>
        <dbReference type="EMBL" id="RNA38335.1"/>
    </source>
</evidence>
<reference evidence="1 2" key="1">
    <citation type="journal article" date="2018" name="Sci. Rep.">
        <title>Genomic signatures of local adaptation to the degree of environmental predictability in rotifers.</title>
        <authorList>
            <person name="Franch-Gras L."/>
            <person name="Hahn C."/>
            <person name="Garcia-Roger E.M."/>
            <person name="Carmona M.J."/>
            <person name="Serra M."/>
            <person name="Gomez A."/>
        </authorList>
    </citation>
    <scope>NUCLEOTIDE SEQUENCE [LARGE SCALE GENOMIC DNA]</scope>
    <source>
        <strain evidence="1">HYR1</strain>
    </source>
</reference>
<gene>
    <name evidence="1" type="ORF">BpHYR1_011554</name>
</gene>
<proteinExistence type="predicted"/>
<sequence length="109" mass="13008">MSLISVWKGYVEIREKINSALKSLYFLAYSYRTRCEDQEYFKPIIEGALEIAFSLIWLTWYTLSTILNTQRRSLIKYLPLNINNLHPSNEKFQIWCTIFRLGELIVHKT</sequence>
<dbReference type="AlphaFoldDB" id="A0A3M7SRL7"/>
<dbReference type="Proteomes" id="UP000276133">
    <property type="component" value="Unassembled WGS sequence"/>
</dbReference>
<accession>A0A3M7SRL7</accession>
<keyword evidence="2" id="KW-1185">Reference proteome</keyword>
<comment type="caution">
    <text evidence="1">The sequence shown here is derived from an EMBL/GenBank/DDBJ whole genome shotgun (WGS) entry which is preliminary data.</text>
</comment>
<evidence type="ECO:0000313" key="2">
    <source>
        <dbReference type="Proteomes" id="UP000276133"/>
    </source>
</evidence>
<organism evidence="1 2">
    <name type="scientific">Brachionus plicatilis</name>
    <name type="common">Marine rotifer</name>
    <name type="synonym">Brachionus muelleri</name>
    <dbReference type="NCBI Taxonomy" id="10195"/>
    <lineage>
        <taxon>Eukaryota</taxon>
        <taxon>Metazoa</taxon>
        <taxon>Spiralia</taxon>
        <taxon>Gnathifera</taxon>
        <taxon>Rotifera</taxon>
        <taxon>Eurotatoria</taxon>
        <taxon>Monogononta</taxon>
        <taxon>Pseudotrocha</taxon>
        <taxon>Ploima</taxon>
        <taxon>Brachionidae</taxon>
        <taxon>Brachionus</taxon>
    </lineage>
</organism>
<protein>
    <submittedName>
        <fullName evidence="1">Uncharacterized protein</fullName>
    </submittedName>
</protein>